<dbReference type="PANTHER" id="PTHR46477">
    <property type="entry name" value="CYSTEINE/HISTIDINE-RICH C1 DOMAIN FAMILY PROTEIN"/>
    <property type="match status" value="1"/>
</dbReference>
<feature type="domain" description="DC1" evidence="3">
    <location>
        <begin position="10"/>
        <end position="54"/>
    </location>
</feature>
<evidence type="ECO:0000259" key="3">
    <source>
        <dbReference type="Pfam" id="PF03107"/>
    </source>
</evidence>
<keyword evidence="2" id="KW-1133">Transmembrane helix</keyword>
<dbReference type="InterPro" id="IPR046349">
    <property type="entry name" value="C1-like_sf"/>
</dbReference>
<dbReference type="STRING" id="3988.B9SXZ2"/>
<feature type="transmembrane region" description="Helical" evidence="2">
    <location>
        <begin position="206"/>
        <end position="227"/>
    </location>
</feature>
<dbReference type="eggNOG" id="ENOG502QUAU">
    <property type="taxonomic scope" value="Eukaryota"/>
</dbReference>
<accession>B9SXZ2</accession>
<evidence type="ECO:0000256" key="1">
    <source>
        <dbReference type="ARBA" id="ARBA00022737"/>
    </source>
</evidence>
<evidence type="ECO:0000256" key="2">
    <source>
        <dbReference type="SAM" id="Phobius"/>
    </source>
</evidence>
<dbReference type="InterPro" id="IPR004146">
    <property type="entry name" value="DC1"/>
</dbReference>
<dbReference type="EMBL" id="EQ974236">
    <property type="protein sequence ID" value="EEF31523.1"/>
    <property type="molecule type" value="Genomic_DNA"/>
</dbReference>
<protein>
    <submittedName>
        <fullName evidence="4">Protein binding protein, putative</fullName>
    </submittedName>
</protein>
<dbReference type="InParanoid" id="B9SXZ2"/>
<keyword evidence="2" id="KW-0812">Transmembrane</keyword>
<gene>
    <name evidence="4" type="ORF">RCOM_1206830</name>
</gene>
<proteinExistence type="predicted"/>
<reference evidence="5" key="1">
    <citation type="journal article" date="2010" name="Nat. Biotechnol.">
        <title>Draft genome sequence of the oilseed species Ricinus communis.</title>
        <authorList>
            <person name="Chan A.P."/>
            <person name="Crabtree J."/>
            <person name="Zhao Q."/>
            <person name="Lorenzi H."/>
            <person name="Orvis J."/>
            <person name="Puiu D."/>
            <person name="Melake-Berhan A."/>
            <person name="Jones K.M."/>
            <person name="Redman J."/>
            <person name="Chen G."/>
            <person name="Cahoon E.B."/>
            <person name="Gedil M."/>
            <person name="Stanke M."/>
            <person name="Haas B.J."/>
            <person name="Wortman J.R."/>
            <person name="Fraser-Liggett C.M."/>
            <person name="Ravel J."/>
            <person name="Rabinowicz P.D."/>
        </authorList>
    </citation>
    <scope>NUCLEOTIDE SEQUENCE [LARGE SCALE GENOMIC DNA]</scope>
    <source>
        <strain evidence="5">cv. Hale</strain>
    </source>
</reference>
<keyword evidence="5" id="KW-1185">Reference proteome</keyword>
<keyword evidence="2" id="KW-0472">Membrane</keyword>
<dbReference type="Pfam" id="PF03107">
    <property type="entry name" value="C1_2"/>
    <property type="match status" value="1"/>
</dbReference>
<evidence type="ECO:0000313" key="5">
    <source>
        <dbReference type="Proteomes" id="UP000008311"/>
    </source>
</evidence>
<organism evidence="4 5">
    <name type="scientific">Ricinus communis</name>
    <name type="common">Castor bean</name>
    <dbReference type="NCBI Taxonomy" id="3988"/>
    <lineage>
        <taxon>Eukaryota</taxon>
        <taxon>Viridiplantae</taxon>
        <taxon>Streptophyta</taxon>
        <taxon>Embryophyta</taxon>
        <taxon>Tracheophyta</taxon>
        <taxon>Spermatophyta</taxon>
        <taxon>Magnoliopsida</taxon>
        <taxon>eudicotyledons</taxon>
        <taxon>Gunneridae</taxon>
        <taxon>Pentapetalae</taxon>
        <taxon>rosids</taxon>
        <taxon>fabids</taxon>
        <taxon>Malpighiales</taxon>
        <taxon>Euphorbiaceae</taxon>
        <taxon>Acalyphoideae</taxon>
        <taxon>Acalypheae</taxon>
        <taxon>Ricinus</taxon>
    </lineage>
</organism>
<name>B9SXZ2_RICCO</name>
<dbReference type="SUPFAM" id="SSF57889">
    <property type="entry name" value="Cysteine-rich domain"/>
    <property type="match status" value="1"/>
</dbReference>
<sequence length="233" mass="26419">MRLTKINHYNHQHPLILKDPQEPYLCDGCKERGLGLCYECEHEGCNFSLHEECANASQSTYHPFLNDCNLNFHMKAPQDGKRYCDACGKDILGYVYQCNHKRPFDLHPCCVKLQRTLSADGVTIHLKEKLPSKCLKCGSKEIAKRVTGWCYVSSCEMILESWMKQQENKTGEPSCLALQRLNTSQEVATQSESSNKAAKLWKMTKTVILLIISAIFGDPTSLIFALAQHLFSN</sequence>
<dbReference type="AlphaFoldDB" id="B9SXZ2"/>
<dbReference type="Proteomes" id="UP000008311">
    <property type="component" value="Unassembled WGS sequence"/>
</dbReference>
<evidence type="ECO:0000313" key="4">
    <source>
        <dbReference type="EMBL" id="EEF31523.1"/>
    </source>
</evidence>
<dbReference type="PANTHER" id="PTHR46477:SF18">
    <property type="entry name" value="BINDING PROTEIN, PUTATIVE-RELATED"/>
    <property type="match status" value="1"/>
</dbReference>
<keyword evidence="1" id="KW-0677">Repeat</keyword>